<protein>
    <submittedName>
        <fullName evidence="6">Beta-N-acetylhexosaminidase</fullName>
        <ecNumber evidence="6">3.2.1.52</ecNumber>
    </submittedName>
</protein>
<feature type="active site" description="Proton donor" evidence="3">
    <location>
        <position position="221"/>
    </location>
</feature>
<dbReference type="InterPro" id="IPR052764">
    <property type="entry name" value="GH20_Enzymes"/>
</dbReference>
<feature type="domain" description="Glycoside hydrolase family 20 catalytic" evidence="5">
    <location>
        <begin position="56"/>
        <end position="371"/>
    </location>
</feature>
<dbReference type="Gene3D" id="3.20.20.80">
    <property type="entry name" value="Glycosidases"/>
    <property type="match status" value="1"/>
</dbReference>
<dbReference type="PANTHER" id="PTHR43678">
    <property type="entry name" value="PUTATIVE (AFU_ORTHOLOGUE AFUA_2G00640)-RELATED"/>
    <property type="match status" value="1"/>
</dbReference>
<evidence type="ECO:0000256" key="1">
    <source>
        <dbReference type="ARBA" id="ARBA00006285"/>
    </source>
</evidence>
<dbReference type="InterPro" id="IPR025705">
    <property type="entry name" value="Beta_hexosaminidase_sua/sub"/>
</dbReference>
<dbReference type="KEGG" id="nani:NCTC12227_02031"/>
<dbReference type="PANTHER" id="PTHR43678:SF1">
    <property type="entry name" value="BETA-N-ACETYLHEXOSAMINIDASE"/>
    <property type="match status" value="1"/>
</dbReference>
<keyword evidence="7" id="KW-1185">Reference proteome</keyword>
<dbReference type="InterPro" id="IPR017853">
    <property type="entry name" value="GH"/>
</dbReference>
<dbReference type="Proteomes" id="UP000268229">
    <property type="component" value="Chromosome"/>
</dbReference>
<name>A0A448UEG0_9NEIS</name>
<reference evidence="6 7" key="1">
    <citation type="submission" date="2018-12" db="EMBL/GenBank/DDBJ databases">
        <authorList>
            <consortium name="Pathogen Informatics"/>
        </authorList>
    </citation>
    <scope>NUCLEOTIDE SEQUENCE [LARGE SCALE GENOMIC DNA]</scope>
    <source>
        <strain evidence="6 7">NCTC12227</strain>
    </source>
</reference>
<dbReference type="GO" id="GO:0005975">
    <property type="term" value="P:carbohydrate metabolic process"/>
    <property type="evidence" value="ECO:0007669"/>
    <property type="project" value="InterPro"/>
</dbReference>
<evidence type="ECO:0000313" key="6">
    <source>
        <dbReference type="EMBL" id="VEJ22244.1"/>
    </source>
</evidence>
<proteinExistence type="inferred from homology"/>
<dbReference type="EC" id="3.2.1.52" evidence="6"/>
<sequence length="519" mass="58123">MKNFSASQYLSKLALPALAALVSFANVACDAATVKHQNLKTAPKPKKEEIAGKQSGLMLDTARHFYPVPVIKDFIDTIAASGGNFLHLHFSDNENYALESKILNQLAKNATQNAEGVYINPNTGKPFLSYRQLDEIKRYAKSKNIELIPEVDSPGHMAAIFQLLEHHRGKNYVQSLKLKDSEDEEIDITNPKSVALVKSLITEVADAFSGSGKHFHIGGDEFSYSADSNHQFIAYANSLAAFLSEKKLKTRMWNDGLIKPTLDQLDRNIQITYWSYDGDPENKTTAVQRRKIRSSMPELVEKGFGVMNYNSYYLYVVPKQNWGTSHNSDFAARDVLKRWNLGVWDGENHHNAIKDTSKILGASLAIWGENAGSLNSSTIQKYTAGLLESVIWKTRGNEPVTVTGQKRNAITHNAPLLEQAYLDLEQIKNETIVDLKVNNKQTLHLLQEASLNKRKGLNVWVKGSPQSNVVLGSQWQKTGKTTQKNGVDYHAYQYQDAKLWLDKNLSIVDSQSKAKRNVN</sequence>
<feature type="chain" id="PRO_5019389831" evidence="4">
    <location>
        <begin position="29"/>
        <end position="519"/>
    </location>
</feature>
<evidence type="ECO:0000259" key="5">
    <source>
        <dbReference type="Pfam" id="PF00728"/>
    </source>
</evidence>
<dbReference type="GO" id="GO:0004563">
    <property type="term" value="F:beta-N-acetylhexosaminidase activity"/>
    <property type="evidence" value="ECO:0007669"/>
    <property type="project" value="UniProtKB-EC"/>
</dbReference>
<keyword evidence="2 6" id="KW-0378">Hydrolase</keyword>
<keyword evidence="4" id="KW-0732">Signal</keyword>
<gene>
    <name evidence="6" type="primary">strH</name>
    <name evidence="6" type="ORF">NCTC12227_02031</name>
</gene>
<dbReference type="RefSeq" id="WP_197720745.1">
    <property type="nucleotide sequence ID" value="NZ_LR134516.1"/>
</dbReference>
<dbReference type="PRINTS" id="PR00738">
    <property type="entry name" value="GLHYDRLASE20"/>
</dbReference>
<feature type="signal peptide" evidence="4">
    <location>
        <begin position="1"/>
        <end position="28"/>
    </location>
</feature>
<dbReference type="AlphaFoldDB" id="A0A448UEG0"/>
<dbReference type="STRING" id="326522.BWD08_04685"/>
<comment type="similarity">
    <text evidence="1">Belongs to the glycosyl hydrolase 20 family.</text>
</comment>
<organism evidence="6 7">
    <name type="scientific">Neisseria animaloris</name>
    <dbReference type="NCBI Taxonomy" id="326522"/>
    <lineage>
        <taxon>Bacteria</taxon>
        <taxon>Pseudomonadati</taxon>
        <taxon>Pseudomonadota</taxon>
        <taxon>Betaproteobacteria</taxon>
        <taxon>Neisseriales</taxon>
        <taxon>Neisseriaceae</taxon>
        <taxon>Neisseria</taxon>
    </lineage>
</organism>
<evidence type="ECO:0000256" key="3">
    <source>
        <dbReference type="PIRSR" id="PIRSR625705-1"/>
    </source>
</evidence>
<dbReference type="Pfam" id="PF00728">
    <property type="entry name" value="Glyco_hydro_20"/>
    <property type="match status" value="1"/>
</dbReference>
<evidence type="ECO:0000256" key="4">
    <source>
        <dbReference type="SAM" id="SignalP"/>
    </source>
</evidence>
<dbReference type="InterPro" id="IPR015883">
    <property type="entry name" value="Glyco_hydro_20_cat"/>
</dbReference>
<evidence type="ECO:0000313" key="7">
    <source>
        <dbReference type="Proteomes" id="UP000268229"/>
    </source>
</evidence>
<dbReference type="EMBL" id="LR134516">
    <property type="protein sequence ID" value="VEJ22244.1"/>
    <property type="molecule type" value="Genomic_DNA"/>
</dbReference>
<accession>A0A448UEG0</accession>
<dbReference type="SUPFAM" id="SSF51445">
    <property type="entry name" value="(Trans)glycosidases"/>
    <property type="match status" value="1"/>
</dbReference>
<keyword evidence="6" id="KW-0326">Glycosidase</keyword>
<evidence type="ECO:0000256" key="2">
    <source>
        <dbReference type="ARBA" id="ARBA00022801"/>
    </source>
</evidence>